<dbReference type="InterPro" id="IPR004263">
    <property type="entry name" value="Exostosin"/>
</dbReference>
<dbReference type="AlphaFoldDB" id="W1PDQ4"/>
<dbReference type="GO" id="GO:0000139">
    <property type="term" value="C:Golgi membrane"/>
    <property type="evidence" value="ECO:0007669"/>
    <property type="project" value="UniProtKB-SubCell"/>
</dbReference>
<dbReference type="HOGENOM" id="CLU_025166_0_1_1"/>
<reference evidence="8" key="1">
    <citation type="journal article" date="2013" name="Science">
        <title>The Amborella genome and the evolution of flowering plants.</title>
        <authorList>
            <consortium name="Amborella Genome Project"/>
        </authorList>
    </citation>
    <scope>NUCLEOTIDE SEQUENCE [LARGE SCALE GENOMIC DNA]</scope>
</reference>
<evidence type="ECO:0000256" key="3">
    <source>
        <dbReference type="ARBA" id="ARBA00022676"/>
    </source>
</evidence>
<dbReference type="KEGG" id="atr:18436313"/>
<accession>W1PDQ4</accession>
<dbReference type="GO" id="GO:0016757">
    <property type="term" value="F:glycosyltransferase activity"/>
    <property type="evidence" value="ECO:0007669"/>
    <property type="project" value="UniProtKB-KW"/>
</dbReference>
<dbReference type="eggNOG" id="KOG1021">
    <property type="taxonomic scope" value="Eukaryota"/>
</dbReference>
<evidence type="ECO:0000256" key="4">
    <source>
        <dbReference type="ARBA" id="ARBA00022968"/>
    </source>
</evidence>
<dbReference type="OrthoDB" id="1924787at2759"/>
<comment type="subcellular location">
    <subcellularLocation>
        <location evidence="1">Golgi apparatus membrane</location>
        <topology evidence="1">Single-pass type II membrane protein</topology>
    </subcellularLocation>
</comment>
<evidence type="ECO:0000256" key="5">
    <source>
        <dbReference type="ARBA" id="ARBA00023034"/>
    </source>
</evidence>
<keyword evidence="4" id="KW-0735">Signal-anchor</keyword>
<dbReference type="Proteomes" id="UP000017836">
    <property type="component" value="Unassembled WGS sequence"/>
</dbReference>
<proteinExistence type="inferred from homology"/>
<evidence type="ECO:0000256" key="2">
    <source>
        <dbReference type="ARBA" id="ARBA00010271"/>
    </source>
</evidence>
<protein>
    <recommendedName>
        <fullName evidence="6">Exostosin GT47 domain-containing protein</fullName>
    </recommendedName>
</protein>
<keyword evidence="4" id="KW-0812">Transmembrane</keyword>
<dbReference type="EMBL" id="KI393609">
    <property type="protein sequence ID" value="ERN08072.1"/>
    <property type="molecule type" value="Genomic_DNA"/>
</dbReference>
<dbReference type="OMA" id="PYDAFYM"/>
<sequence>MLSQFKIYPYPNPNTKNTTLSLSTNHSSSFSLFHQTLLTSHFITSDPGEAHLFYLPFPATPQFSGNRRTLARYIRDVRSSFPFWNQTLGADHFYASPHLIAVDSDRNLVELKKNSVQVAGFLPGYSTVNGMFLPHKDIMLPPIPHRQKIGEGGGRGHLVGEKIGEGKKGTGQFLGCYVGDDTRQVRSVLEYLREDSRFMIESQPLDLGSCGFCLFLYGGDLTAMRGALWAGCVPVVISSRPILEMPFSDVLDWNGIAMFVGAKAVKGLAGRLEEAFGQGRHEEMRGAGQRAAVHLIWNSPPRPYDAFYTVMYQLWLRRHTIRYARRQNL</sequence>
<feature type="domain" description="Exostosin GT47" evidence="6">
    <location>
        <begin position="3"/>
        <end position="267"/>
    </location>
</feature>
<evidence type="ECO:0000313" key="8">
    <source>
        <dbReference type="Proteomes" id="UP000017836"/>
    </source>
</evidence>
<dbReference type="InterPro" id="IPR040911">
    <property type="entry name" value="Exostosin_GT47"/>
</dbReference>
<comment type="similarity">
    <text evidence="2">Belongs to the glycosyltransferase 47 family.</text>
</comment>
<dbReference type="Gramene" id="ERN08072">
    <property type="protein sequence ID" value="ERN08072"/>
    <property type="gene ID" value="AMTR_s00012p00264420"/>
</dbReference>
<dbReference type="PANTHER" id="PTHR11062">
    <property type="entry name" value="EXOSTOSIN HEPARAN SULFATE GLYCOSYLTRANSFERASE -RELATED"/>
    <property type="match status" value="1"/>
</dbReference>
<keyword evidence="5" id="KW-0333">Golgi apparatus</keyword>
<keyword evidence="8" id="KW-1185">Reference proteome</keyword>
<evidence type="ECO:0000313" key="7">
    <source>
        <dbReference type="EMBL" id="ERN08072.1"/>
    </source>
</evidence>
<keyword evidence="3" id="KW-0328">Glycosyltransferase</keyword>
<keyword evidence="3" id="KW-0808">Transferase</keyword>
<gene>
    <name evidence="7" type="ORF">AMTR_s00012p00264420</name>
</gene>
<name>W1PDQ4_AMBTC</name>
<evidence type="ECO:0000259" key="6">
    <source>
        <dbReference type="Pfam" id="PF03016"/>
    </source>
</evidence>
<evidence type="ECO:0000256" key="1">
    <source>
        <dbReference type="ARBA" id="ARBA00004323"/>
    </source>
</evidence>
<organism evidence="7 8">
    <name type="scientific">Amborella trichopoda</name>
    <dbReference type="NCBI Taxonomy" id="13333"/>
    <lineage>
        <taxon>Eukaryota</taxon>
        <taxon>Viridiplantae</taxon>
        <taxon>Streptophyta</taxon>
        <taxon>Embryophyta</taxon>
        <taxon>Tracheophyta</taxon>
        <taxon>Spermatophyta</taxon>
        <taxon>Magnoliopsida</taxon>
        <taxon>Amborellales</taxon>
        <taxon>Amborellaceae</taxon>
        <taxon>Amborella</taxon>
    </lineage>
</organism>
<dbReference type="PANTHER" id="PTHR11062:SF253">
    <property type="entry name" value="EXOSTOSIN GT47 DOMAIN-CONTAINING PROTEIN"/>
    <property type="match status" value="1"/>
</dbReference>
<dbReference type="Pfam" id="PF03016">
    <property type="entry name" value="Exostosin_GT47"/>
    <property type="match status" value="1"/>
</dbReference>